<dbReference type="SUPFAM" id="SSF56112">
    <property type="entry name" value="Protein kinase-like (PK-like)"/>
    <property type="match status" value="1"/>
</dbReference>
<dbReference type="InterPro" id="IPR000719">
    <property type="entry name" value="Prot_kinase_dom"/>
</dbReference>
<dbReference type="Pfam" id="PF08171">
    <property type="entry name" value="Mad3_BUB1_II"/>
    <property type="match status" value="1"/>
</dbReference>
<feature type="region of interest" description="Disordered" evidence="5">
    <location>
        <begin position="509"/>
        <end position="532"/>
    </location>
</feature>
<dbReference type="GO" id="GO:0005634">
    <property type="term" value="C:nucleus"/>
    <property type="evidence" value="ECO:0007669"/>
    <property type="project" value="TreeGrafter"/>
</dbReference>
<proteinExistence type="predicted"/>
<evidence type="ECO:0000313" key="9">
    <source>
        <dbReference type="Proteomes" id="UP000285326"/>
    </source>
</evidence>
<evidence type="ECO:0000256" key="1">
    <source>
        <dbReference type="ARBA" id="ARBA00004629"/>
    </source>
</evidence>
<feature type="region of interest" description="Disordered" evidence="5">
    <location>
        <begin position="37"/>
        <end position="56"/>
    </location>
</feature>
<comment type="caution">
    <text evidence="8">The sequence shown here is derived from an EMBL/GenBank/DDBJ whole genome shotgun (WGS) entry which is preliminary data.</text>
</comment>
<dbReference type="GO" id="GO:0032991">
    <property type="term" value="C:protein-containing complex"/>
    <property type="evidence" value="ECO:0007669"/>
    <property type="project" value="UniProtKB-ARBA"/>
</dbReference>
<comment type="subcellular location">
    <subcellularLocation>
        <location evidence="1">Chromosome</location>
        <location evidence="1">Centromere</location>
        <location evidence="1">Kinetochore</location>
    </subcellularLocation>
</comment>
<dbReference type="InterPro" id="IPR013212">
    <property type="entry name" value="Mad3/Bub1_I"/>
</dbReference>
<evidence type="ECO:0000259" key="7">
    <source>
        <dbReference type="PROSITE" id="PS51489"/>
    </source>
</evidence>
<gene>
    <name evidence="8" type="ORF">GcM1_208007</name>
</gene>
<keyword evidence="2" id="KW-0158">Chromosome</keyword>
<dbReference type="PROSITE" id="PS50011">
    <property type="entry name" value="PROTEIN_KINASE_DOM"/>
    <property type="match status" value="1"/>
</dbReference>
<dbReference type="InterPro" id="IPR012572">
    <property type="entry name" value="Mad3/Bub1_II"/>
</dbReference>
<feature type="region of interest" description="Disordered" evidence="5">
    <location>
        <begin position="572"/>
        <end position="606"/>
    </location>
</feature>
<feature type="compositionally biased region" description="Polar residues" evidence="5">
    <location>
        <begin position="594"/>
        <end position="603"/>
    </location>
</feature>
<dbReference type="Proteomes" id="UP000285326">
    <property type="component" value="Unassembled WGS sequence"/>
</dbReference>
<feature type="domain" description="Protein kinase" evidence="6">
    <location>
        <begin position="811"/>
        <end position="1161"/>
    </location>
</feature>
<evidence type="ECO:0000256" key="2">
    <source>
        <dbReference type="ARBA" id="ARBA00022454"/>
    </source>
</evidence>
<dbReference type="Pfam" id="PF00069">
    <property type="entry name" value="Pkinase"/>
    <property type="match status" value="1"/>
</dbReference>
<dbReference type="InterPro" id="IPR015661">
    <property type="entry name" value="Bub1/Mad3"/>
</dbReference>
<feature type="compositionally biased region" description="Basic and acidic residues" evidence="5">
    <location>
        <begin position="574"/>
        <end position="593"/>
    </location>
</feature>
<name>A0A420IW23_9PEZI</name>
<organism evidence="8 9">
    <name type="scientific">Golovinomyces cichoracearum</name>
    <dbReference type="NCBI Taxonomy" id="62708"/>
    <lineage>
        <taxon>Eukaryota</taxon>
        <taxon>Fungi</taxon>
        <taxon>Dikarya</taxon>
        <taxon>Ascomycota</taxon>
        <taxon>Pezizomycotina</taxon>
        <taxon>Leotiomycetes</taxon>
        <taxon>Erysiphales</taxon>
        <taxon>Erysiphaceae</taxon>
        <taxon>Golovinomyces</taxon>
    </lineage>
</organism>
<dbReference type="GO" id="GO:0004672">
    <property type="term" value="F:protein kinase activity"/>
    <property type="evidence" value="ECO:0007669"/>
    <property type="project" value="InterPro"/>
</dbReference>
<sequence>MPISEDLINFEVIEDQKENIQSLPGGHSARALASIFSPSPFKSPTPSDTKSHNDVTRQEFESEIENISESEDPLDIYDRYVKWTLDAYPSAQATPSSQLLPLLERATRAFVNSMQYKNDPRYLKLWISYIRFVSDAPREAFSYLARHGIGEYLALFYEEFAAWLEGVGRRNQADEIYCLGIDKEARPMARLLRKYSEFQARLAQRPDDTSQPSSPALPTIRPALTTKVDPFTIALPSDPQAVVPNPELRQTVKNKKPKLQIFSDKDKNNPDLVPQVDTIGWQSIGSLAERKKENKIEAKPWVGETLKAGSGKKTTKIAVYKDTSSPWRCVFQSQSQYTYPQITDPSEHQVTVNQKGRKECIFVDLEALYPTPEIFGSELSIEELRAYHRGWLSMTWETEDCNNMRIIDHSSSENSSNEISIVNDELIEAVAENFVIDEPLSKSASHEGRGRRMKIREVNETQIIKAKLSSPSGPRMMKRKSKDQTMTLHTKAATDEIYDLFNQPLQIPEETVKEDEDTSDEDEMTDGDYTSGCELTINDNDFDETSNIKNANEWSEQSSKKHVPDLENEIECNEEIKSKDSIDDQVRNQKENKQPSTPLSSEFSTEDGFIFLPKSSLTDEPPNHPYRELIQVTHNRLPFMTPIAEKTESSIGMTTASKTPTKNTFNAHHHTEVNVSSRHTFEIHRHNIDNETATKTFPKNSPLAKEAEYYSGKYEEDTDCSMKITKKIAIIKDKQCNPTNHALHKSILSCIEPPLHVYEGYFDNSDVINARNPEIKKYLKTINRSHRKSAEKTINSPAPPILRFPGTHRCYEIIRELGAGTFAPVYLIKSMLAEDKDNLGQSTSFRLQGSSLSMSENERNNLEALKMEHTPSAWEFYIMRQARYRLENSRAAASVIKVNEMHLYKDESYLIEEFREQGTLLNIINIAKEDKSGPAGMDESLAMFFSIELFRTIEELHEKGILHGDLKADNCLVRFDPIDDTETWSSCYRRDGSEGWSKKGIYLIDFGRGIDMYVFNPDVQFIADWDSSPQDCAEIREMRPWTYQIDYHGLAGILHSMLFGKYIDTVSDTRSTCLGPGAKKTWRLRENLKRYWQVDIWSEAFDLLLNGASHIEGEEDLKMPITRTLKACREKMELWLEANTKKCINLQASIRKLENILARKK</sequence>
<dbReference type="PANTHER" id="PTHR14030:SF4">
    <property type="entry name" value="BUB1 KINASE, ISOFORM A-RELATED"/>
    <property type="match status" value="1"/>
</dbReference>
<keyword evidence="4" id="KW-0137">Centromere</keyword>
<feature type="compositionally biased region" description="Low complexity" evidence="5">
    <location>
        <begin position="37"/>
        <end position="48"/>
    </location>
</feature>
<keyword evidence="3" id="KW-0995">Kinetochore</keyword>
<dbReference type="PROSITE" id="PS51489">
    <property type="entry name" value="BUB1_N"/>
    <property type="match status" value="1"/>
</dbReference>
<evidence type="ECO:0000256" key="4">
    <source>
        <dbReference type="ARBA" id="ARBA00023328"/>
    </source>
</evidence>
<keyword evidence="8" id="KW-0418">Kinase</keyword>
<dbReference type="GO" id="GO:0051754">
    <property type="term" value="P:meiotic sister chromatid cohesion, centromeric"/>
    <property type="evidence" value="ECO:0007669"/>
    <property type="project" value="TreeGrafter"/>
</dbReference>
<dbReference type="GO" id="GO:0005524">
    <property type="term" value="F:ATP binding"/>
    <property type="evidence" value="ECO:0007669"/>
    <property type="project" value="InterPro"/>
</dbReference>
<reference evidence="8 9" key="1">
    <citation type="journal article" date="2018" name="BMC Genomics">
        <title>Comparative genome analyses reveal sequence features reflecting distinct modes of host-adaptation between dicot and monocot powdery mildew.</title>
        <authorList>
            <person name="Wu Y."/>
            <person name="Ma X."/>
            <person name="Pan Z."/>
            <person name="Kale S.D."/>
            <person name="Song Y."/>
            <person name="King H."/>
            <person name="Zhang Q."/>
            <person name="Presley C."/>
            <person name="Deng X."/>
            <person name="Wei C.I."/>
            <person name="Xiao S."/>
        </authorList>
    </citation>
    <scope>NUCLEOTIDE SEQUENCE [LARGE SCALE GENOMIC DNA]</scope>
    <source>
        <strain evidence="8">UMSG1</strain>
    </source>
</reference>
<dbReference type="PROSITE" id="PS00108">
    <property type="entry name" value="PROTEIN_KINASE_ST"/>
    <property type="match status" value="1"/>
</dbReference>
<dbReference type="FunFam" id="1.25.40.430:FF:000003">
    <property type="entry name" value="Checkpoint serine/threonine-protein kinase BUB1"/>
    <property type="match status" value="1"/>
</dbReference>
<dbReference type="EMBL" id="MCBS01020887">
    <property type="protein sequence ID" value="RKF78722.1"/>
    <property type="molecule type" value="Genomic_DNA"/>
</dbReference>
<dbReference type="InterPro" id="IPR008271">
    <property type="entry name" value="Ser/Thr_kinase_AS"/>
</dbReference>
<dbReference type="AlphaFoldDB" id="A0A420IW23"/>
<evidence type="ECO:0000256" key="5">
    <source>
        <dbReference type="SAM" id="MobiDB-lite"/>
    </source>
</evidence>
<dbReference type="InterPro" id="IPR011009">
    <property type="entry name" value="Kinase-like_dom_sf"/>
</dbReference>
<evidence type="ECO:0000313" key="8">
    <source>
        <dbReference type="EMBL" id="RKF78722.1"/>
    </source>
</evidence>
<dbReference type="PANTHER" id="PTHR14030">
    <property type="entry name" value="MITOTIC CHECKPOINT SERINE/THREONINE-PROTEIN KINASE BUB1"/>
    <property type="match status" value="1"/>
</dbReference>
<dbReference type="SMART" id="SM00777">
    <property type="entry name" value="Mad3_BUB1_I"/>
    <property type="match status" value="1"/>
</dbReference>
<dbReference type="GO" id="GO:0000776">
    <property type="term" value="C:kinetochore"/>
    <property type="evidence" value="ECO:0007669"/>
    <property type="project" value="UniProtKB-KW"/>
</dbReference>
<dbReference type="CDD" id="cd13981">
    <property type="entry name" value="STKc_Bub1_BubR1"/>
    <property type="match status" value="1"/>
</dbReference>
<keyword evidence="8" id="KW-0808">Transferase</keyword>
<dbReference type="Pfam" id="PF08311">
    <property type="entry name" value="Mad3_BUB1_I"/>
    <property type="match status" value="1"/>
</dbReference>
<feature type="compositionally biased region" description="Acidic residues" evidence="5">
    <location>
        <begin position="512"/>
        <end position="526"/>
    </location>
</feature>
<protein>
    <submittedName>
        <fullName evidence="8">Checkpoint serine/threonine-protein kinase BUB1</fullName>
    </submittedName>
</protein>
<dbReference type="Gene3D" id="1.10.510.10">
    <property type="entry name" value="Transferase(Phosphotransferase) domain 1"/>
    <property type="match status" value="1"/>
</dbReference>
<evidence type="ECO:0000256" key="3">
    <source>
        <dbReference type="ARBA" id="ARBA00022838"/>
    </source>
</evidence>
<dbReference type="Gene3D" id="1.25.40.430">
    <property type="match status" value="1"/>
</dbReference>
<accession>A0A420IW23</accession>
<feature type="domain" description="BUB1 N-terminal" evidence="7">
    <location>
        <begin position="60"/>
        <end position="226"/>
    </location>
</feature>
<dbReference type="GO" id="GO:0007094">
    <property type="term" value="P:mitotic spindle assembly checkpoint signaling"/>
    <property type="evidence" value="ECO:0007669"/>
    <property type="project" value="InterPro"/>
</dbReference>
<dbReference type="SMART" id="SM00220">
    <property type="entry name" value="S_TKc"/>
    <property type="match status" value="1"/>
</dbReference>
<evidence type="ECO:0000259" key="6">
    <source>
        <dbReference type="PROSITE" id="PS50011"/>
    </source>
</evidence>